<comment type="caution">
    <text evidence="2">The sequence shown here is derived from an EMBL/GenBank/DDBJ whole genome shotgun (WGS) entry which is preliminary data.</text>
</comment>
<keyword evidence="1" id="KW-1277">Toxin-antitoxin system</keyword>
<reference evidence="2 3" key="1">
    <citation type="submission" date="2013-02" db="EMBL/GenBank/DDBJ databases">
        <title>A novel strain isolated from Lonar lake, Maharashtra, India.</title>
        <authorList>
            <person name="Singh A."/>
        </authorList>
    </citation>
    <scope>NUCLEOTIDE SEQUENCE [LARGE SCALE GENOMIC DNA]</scope>
    <source>
        <strain evidence="2 3">AK24</strain>
    </source>
</reference>
<gene>
    <name evidence="2" type="ORF">ADIS_1468</name>
</gene>
<dbReference type="OrthoDB" id="595476at2"/>
<dbReference type="Pfam" id="PF05016">
    <property type="entry name" value="ParE_toxin"/>
    <property type="match status" value="1"/>
</dbReference>
<evidence type="ECO:0000313" key="2">
    <source>
        <dbReference type="EMBL" id="EON78048.1"/>
    </source>
</evidence>
<dbReference type="Proteomes" id="UP000013909">
    <property type="component" value="Unassembled WGS sequence"/>
</dbReference>
<dbReference type="InterPro" id="IPR035093">
    <property type="entry name" value="RelE/ParE_toxin_dom_sf"/>
</dbReference>
<organism evidence="2 3">
    <name type="scientific">Lunatimonas lonarensis</name>
    <dbReference type="NCBI Taxonomy" id="1232681"/>
    <lineage>
        <taxon>Bacteria</taxon>
        <taxon>Pseudomonadati</taxon>
        <taxon>Bacteroidota</taxon>
        <taxon>Cytophagia</taxon>
        <taxon>Cytophagales</taxon>
        <taxon>Cyclobacteriaceae</taxon>
    </lineage>
</organism>
<dbReference type="AlphaFoldDB" id="R7ZVJ4"/>
<dbReference type="InterPro" id="IPR007712">
    <property type="entry name" value="RelE/ParE_toxin"/>
</dbReference>
<dbReference type="RefSeq" id="WP_010853611.1">
    <property type="nucleotide sequence ID" value="NZ_AQHR01000043.1"/>
</dbReference>
<sequence>MPYNYRLSEEAESDVYESYVWYEKQKEGLGEEFLDALDAAEQAIAGNPKTYRARYKKKVRAFVVDRFPYLVLYVINGNDIAVISVFNTNQHPGRWKERVQ</sequence>
<keyword evidence="3" id="KW-1185">Reference proteome</keyword>
<proteinExistence type="predicted"/>
<dbReference type="EMBL" id="AQHR01000043">
    <property type="protein sequence ID" value="EON78048.1"/>
    <property type="molecule type" value="Genomic_DNA"/>
</dbReference>
<protein>
    <recommendedName>
        <fullName evidence="4">Plasmid stabilization system</fullName>
    </recommendedName>
</protein>
<evidence type="ECO:0000256" key="1">
    <source>
        <dbReference type="ARBA" id="ARBA00022649"/>
    </source>
</evidence>
<evidence type="ECO:0000313" key="3">
    <source>
        <dbReference type="Proteomes" id="UP000013909"/>
    </source>
</evidence>
<dbReference type="STRING" id="1232681.ADIS_1468"/>
<dbReference type="Gene3D" id="3.30.2310.20">
    <property type="entry name" value="RelE-like"/>
    <property type="match status" value="1"/>
</dbReference>
<accession>R7ZVJ4</accession>
<evidence type="ECO:0008006" key="4">
    <source>
        <dbReference type="Google" id="ProtNLM"/>
    </source>
</evidence>
<name>R7ZVJ4_9BACT</name>